<dbReference type="InterPro" id="IPR036249">
    <property type="entry name" value="Thioredoxin-like_sf"/>
</dbReference>
<dbReference type="RefSeq" id="WP_013139931.1">
    <property type="nucleotide sequence ID" value="NC_014168.1"/>
</dbReference>
<dbReference type="eggNOG" id="COG4759">
    <property type="taxonomic scope" value="Bacteria"/>
</dbReference>
<reference evidence="1 2" key="1">
    <citation type="journal article" date="2010" name="Stand. Genomic Sci.">
        <title>Complete genome sequence of Segniliparus rotundus type strain (CDC 1076).</title>
        <authorList>
            <person name="Sikorski J."/>
            <person name="Lapidus A."/>
            <person name="Copeland A."/>
            <person name="Misra M."/>
            <person name="Glavina Del Rio T."/>
            <person name="Nolan M."/>
            <person name="Lucas S."/>
            <person name="Chen F."/>
            <person name="Tice H."/>
            <person name="Cheng J.F."/>
            <person name="Jando M."/>
            <person name="Schneider S."/>
            <person name="Bruce D."/>
            <person name="Goodwin L."/>
            <person name="Pitluck S."/>
            <person name="Liolios K."/>
            <person name="Mikhailova N."/>
            <person name="Pati A."/>
            <person name="Ivanova N."/>
            <person name="Mavromatis K."/>
            <person name="Chen A."/>
            <person name="Palaniappan K."/>
            <person name="Chertkov O."/>
            <person name="Land M."/>
            <person name="Hauser L."/>
            <person name="Chang Y.J."/>
            <person name="Jeffries C.D."/>
            <person name="Brettin T."/>
            <person name="Detter J.C."/>
            <person name="Han C."/>
            <person name="Rohde M."/>
            <person name="Goker M."/>
            <person name="Bristow J."/>
            <person name="Eisen J.A."/>
            <person name="Markowitz V."/>
            <person name="Hugenholtz P."/>
            <person name="Kyrpides N.C."/>
            <person name="Klenk H.P."/>
        </authorList>
    </citation>
    <scope>NUCLEOTIDE SEQUENCE [LARGE SCALE GENOMIC DNA]</scope>
    <source>
        <strain evidence="2">ATCC BAA-972 / CDC 1076 / CIP 108378 / DSM 44985 / JCM 13578</strain>
    </source>
</reference>
<dbReference type="InterPro" id="IPR009737">
    <property type="entry name" value="Aim32/Apd1-like"/>
</dbReference>
<proteinExistence type="predicted"/>
<dbReference type="Gene3D" id="3.40.30.10">
    <property type="entry name" value="Glutaredoxin"/>
    <property type="match status" value="1"/>
</dbReference>
<dbReference type="Proteomes" id="UP000002247">
    <property type="component" value="Chromosome"/>
</dbReference>
<dbReference type="STRING" id="640132.Srot_3060"/>
<dbReference type="OrthoDB" id="3399139at2"/>
<name>D6ZEK8_SEGRD</name>
<dbReference type="PANTHER" id="PTHR31902:SF22">
    <property type="entry name" value="SLL1203 PROTEIN"/>
    <property type="match status" value="1"/>
</dbReference>
<dbReference type="HOGENOM" id="CLU_050357_1_0_11"/>
<sequence>MDLSCSAVSALDEPLAGTAGSGRRWLCLEHPGPWGRDILEAEVFGALTDAVAQWAERADARLLCVRRRRARRLAKPGQRAVLATTELDPGSSQARELEFADLRALIELDPEPLFAWDEAAWERLPGWRQARPVLVCAHGRRDQCCAVRGRPVAEALAEAGHDVWECSHTGGHRFAPSVIFLPDGSVYGRLSPEAAVATARASGEGRIELEGLRGRTCLTAREQVAEIAVLGAAAGQGGRNARVLRAKEREDGDVEIVLQTMPGAQQRFLVSIASETLPPRPASCGAEPKSVLVLRSAGIRLCEEDVL</sequence>
<dbReference type="KEGG" id="srt:Srot_3060"/>
<dbReference type="Pfam" id="PF06999">
    <property type="entry name" value="Suc_Fer-like"/>
    <property type="match status" value="1"/>
</dbReference>
<organism evidence="1 2">
    <name type="scientific">Segniliparus rotundus (strain ATCC BAA-972 / CDC 1076 / CIP 108378 / DSM 44985 / JCM 13578)</name>
    <dbReference type="NCBI Taxonomy" id="640132"/>
    <lineage>
        <taxon>Bacteria</taxon>
        <taxon>Bacillati</taxon>
        <taxon>Actinomycetota</taxon>
        <taxon>Actinomycetes</taxon>
        <taxon>Mycobacteriales</taxon>
        <taxon>Segniliparaceae</taxon>
        <taxon>Segniliparus</taxon>
    </lineage>
</organism>
<evidence type="ECO:0000313" key="2">
    <source>
        <dbReference type="Proteomes" id="UP000002247"/>
    </source>
</evidence>
<gene>
    <name evidence="1" type="ordered locus">Srot_3060</name>
</gene>
<accession>D6ZEK8</accession>
<evidence type="ECO:0000313" key="1">
    <source>
        <dbReference type="EMBL" id="ADG99484.1"/>
    </source>
</evidence>
<dbReference type="PANTHER" id="PTHR31902">
    <property type="entry name" value="ACTIN PATCHES DISTAL PROTEIN 1"/>
    <property type="match status" value="1"/>
</dbReference>
<dbReference type="EMBL" id="CP001958">
    <property type="protein sequence ID" value="ADG99484.1"/>
    <property type="molecule type" value="Genomic_DNA"/>
</dbReference>
<keyword evidence="2" id="KW-1185">Reference proteome</keyword>
<dbReference type="AlphaFoldDB" id="D6ZEK8"/>
<protein>
    <submittedName>
        <fullName evidence="1">Sucraseferredoxin family protein</fullName>
    </submittedName>
</protein>
<dbReference type="SUPFAM" id="SSF52833">
    <property type="entry name" value="Thioredoxin-like"/>
    <property type="match status" value="1"/>
</dbReference>
<dbReference type="CDD" id="cd03062">
    <property type="entry name" value="TRX_Fd_Sucrase"/>
    <property type="match status" value="1"/>
</dbReference>